<dbReference type="AlphaFoldDB" id="A0A6J6JSJ5"/>
<evidence type="ECO:0000259" key="3">
    <source>
        <dbReference type="Pfam" id="PF13439"/>
    </source>
</evidence>
<reference evidence="4" key="1">
    <citation type="submission" date="2020-05" db="EMBL/GenBank/DDBJ databases">
        <authorList>
            <person name="Chiriac C."/>
            <person name="Salcher M."/>
            <person name="Ghai R."/>
            <person name="Kavagutti S V."/>
        </authorList>
    </citation>
    <scope>NUCLEOTIDE SEQUENCE</scope>
</reference>
<accession>A0A6J6JSJ5</accession>
<dbReference type="Pfam" id="PF00534">
    <property type="entry name" value="Glycos_transf_1"/>
    <property type="match status" value="1"/>
</dbReference>
<dbReference type="SUPFAM" id="SSF53756">
    <property type="entry name" value="UDP-Glycosyltransferase/glycogen phosphorylase"/>
    <property type="match status" value="1"/>
</dbReference>
<sequence length="506" mass="56183">MTEVNVKSNQNQPLTVVIGCDTFPPDINGASRFAERLAGGLARHGNNVHVIAAAFDKNYGTFTEIIDGSPMTVHRIKSYKLPQHKTLRWIWPFNLESKTAKILREVKPDAVHIQSHLIMGRALVNSAKRQGIRVLATNHIMPENLIKYSVIIPRFLEKTAMKLAWADAGRILKKVDFVTTPTRRAAELLEAAAGVKDVLAISCGIDASKFANTTATSNAEPRVLFLGRLDYEKHIHNLLKAVAMLPKSLNTQVEIVGDGGERDYLQNLAIELGIAKNVKFLGHVTEKELPLAYERATVFAMPSIAELQSIASMEAMASGRPVVAADAMALPHLVHDGDNGYLFQPDDVVEFSDKLKRVLTASPEELERLSENSLHLIQAHDIERTITIFEGLYRGEGVDSATSDDNSEDYSRPIGLLTPALHNRVIALRERAQALRESAQEFRERVEERVEDARDEVRETLTELRDEAVERTKAVNSRVKKTAKKTAKKAQQAVSRATELLKGEDD</sequence>
<dbReference type="GO" id="GO:0016757">
    <property type="term" value="F:glycosyltransferase activity"/>
    <property type="evidence" value="ECO:0007669"/>
    <property type="project" value="InterPro"/>
</dbReference>
<dbReference type="InterPro" id="IPR050194">
    <property type="entry name" value="Glycosyltransferase_grp1"/>
</dbReference>
<evidence type="ECO:0000256" key="1">
    <source>
        <dbReference type="SAM" id="MobiDB-lite"/>
    </source>
</evidence>
<gene>
    <name evidence="4" type="ORF">UFOPK2001_01069</name>
</gene>
<dbReference type="EMBL" id="CAEZVN010000138">
    <property type="protein sequence ID" value="CAB4639398.1"/>
    <property type="molecule type" value="Genomic_DNA"/>
</dbReference>
<dbReference type="Gene3D" id="3.40.50.2000">
    <property type="entry name" value="Glycogen Phosphorylase B"/>
    <property type="match status" value="2"/>
</dbReference>
<dbReference type="InterPro" id="IPR028098">
    <property type="entry name" value="Glyco_trans_4-like_N"/>
</dbReference>
<proteinExistence type="predicted"/>
<protein>
    <submittedName>
        <fullName evidence="4">Unannotated protein</fullName>
    </submittedName>
</protein>
<feature type="domain" description="Glycosyltransferase subfamily 4-like N-terminal" evidence="3">
    <location>
        <begin position="27"/>
        <end position="208"/>
    </location>
</feature>
<dbReference type="InterPro" id="IPR001296">
    <property type="entry name" value="Glyco_trans_1"/>
</dbReference>
<dbReference type="PROSITE" id="PS51257">
    <property type="entry name" value="PROKAR_LIPOPROTEIN"/>
    <property type="match status" value="1"/>
</dbReference>
<dbReference type="Pfam" id="PF13439">
    <property type="entry name" value="Glyco_transf_4"/>
    <property type="match status" value="1"/>
</dbReference>
<feature type="domain" description="Glycosyl transferase family 1" evidence="2">
    <location>
        <begin position="218"/>
        <end position="373"/>
    </location>
</feature>
<dbReference type="PANTHER" id="PTHR45947">
    <property type="entry name" value="SULFOQUINOVOSYL TRANSFERASE SQD2"/>
    <property type="match status" value="1"/>
</dbReference>
<dbReference type="Gene3D" id="1.20.120.20">
    <property type="entry name" value="Apolipoprotein"/>
    <property type="match status" value="1"/>
</dbReference>
<evidence type="ECO:0000313" key="4">
    <source>
        <dbReference type="EMBL" id="CAB4639398.1"/>
    </source>
</evidence>
<organism evidence="4">
    <name type="scientific">freshwater metagenome</name>
    <dbReference type="NCBI Taxonomy" id="449393"/>
    <lineage>
        <taxon>unclassified sequences</taxon>
        <taxon>metagenomes</taxon>
        <taxon>ecological metagenomes</taxon>
    </lineage>
</organism>
<name>A0A6J6JSJ5_9ZZZZ</name>
<dbReference type="PANTHER" id="PTHR45947:SF3">
    <property type="entry name" value="SULFOQUINOVOSYL TRANSFERASE SQD2"/>
    <property type="match status" value="1"/>
</dbReference>
<feature type="region of interest" description="Disordered" evidence="1">
    <location>
        <begin position="480"/>
        <end position="506"/>
    </location>
</feature>
<dbReference type="SUPFAM" id="SSF58113">
    <property type="entry name" value="Apolipoprotein A-I"/>
    <property type="match status" value="1"/>
</dbReference>
<evidence type="ECO:0000259" key="2">
    <source>
        <dbReference type="Pfam" id="PF00534"/>
    </source>
</evidence>